<feature type="domain" description="Methyltransferase type 11" evidence="2">
    <location>
        <begin position="104"/>
        <end position="152"/>
    </location>
</feature>
<comment type="caution">
    <text evidence="3">The sequence shown here is derived from an EMBL/GenBank/DDBJ whole genome shotgun (WGS) entry which is preliminary data.</text>
</comment>
<dbReference type="GO" id="GO:0008757">
    <property type="term" value="F:S-adenosylmethionine-dependent methyltransferase activity"/>
    <property type="evidence" value="ECO:0007669"/>
    <property type="project" value="InterPro"/>
</dbReference>
<dbReference type="Proteomes" id="UP000231259">
    <property type="component" value="Unassembled WGS sequence"/>
</dbReference>
<dbReference type="InterPro" id="IPR013216">
    <property type="entry name" value="Methyltransf_11"/>
</dbReference>
<dbReference type="Pfam" id="PF08241">
    <property type="entry name" value="Methyltransf_11"/>
    <property type="match status" value="1"/>
</dbReference>
<evidence type="ECO:0000256" key="1">
    <source>
        <dbReference type="SAM" id="MobiDB-lite"/>
    </source>
</evidence>
<sequence length="268" mass="29432">MVIPLWLGKVGAAWPIREEAAMHLDVTDLRTFYYRSALGRAAQKVVRDQVHQLWPEAKGMTVAGYGFAVPLLRPYLADARRVIGLMPGPQGVMHWPVGLPNVSVLCDETLWPVETGHVDRLVLMHGLETSENPSALLDECYRVLGPGGRALFIVPNRSGLWARSDQTPFGYGRPYSLSQLEAQLKRHSFVPERNVSALYQPPSSRRFWMKTGAMWESTGRAAAAVMAGGVLMVEVAKRTPARSGGSSVKEVVRKPLGALSPSPRAKPI</sequence>
<name>A0A2G8R8Y9_9RHOB</name>
<dbReference type="InterPro" id="IPR029063">
    <property type="entry name" value="SAM-dependent_MTases_sf"/>
</dbReference>
<evidence type="ECO:0000313" key="4">
    <source>
        <dbReference type="Proteomes" id="UP000231259"/>
    </source>
</evidence>
<gene>
    <name evidence="3" type="ORF">P775_22405</name>
</gene>
<accession>A0A2G8R8Y9</accession>
<dbReference type="AlphaFoldDB" id="A0A2G8R8Y9"/>
<dbReference type="SUPFAM" id="SSF53335">
    <property type="entry name" value="S-adenosyl-L-methionine-dependent methyltransferases"/>
    <property type="match status" value="1"/>
</dbReference>
<feature type="region of interest" description="Disordered" evidence="1">
    <location>
        <begin position="243"/>
        <end position="268"/>
    </location>
</feature>
<evidence type="ECO:0000313" key="3">
    <source>
        <dbReference type="EMBL" id="PIL17911.1"/>
    </source>
</evidence>
<proteinExistence type="predicted"/>
<dbReference type="Gene3D" id="3.40.50.150">
    <property type="entry name" value="Vaccinia Virus protein VP39"/>
    <property type="match status" value="1"/>
</dbReference>
<evidence type="ECO:0000259" key="2">
    <source>
        <dbReference type="Pfam" id="PF08241"/>
    </source>
</evidence>
<protein>
    <recommendedName>
        <fullName evidence="2">Methyltransferase type 11 domain-containing protein</fullName>
    </recommendedName>
</protein>
<keyword evidence="4" id="KW-1185">Reference proteome</keyword>
<dbReference type="EMBL" id="AWWI01000146">
    <property type="protein sequence ID" value="PIL17911.1"/>
    <property type="molecule type" value="Genomic_DNA"/>
</dbReference>
<reference evidence="3 4" key="1">
    <citation type="submission" date="2013-09" db="EMBL/GenBank/DDBJ databases">
        <title>Genome sequencing of Phaeobacter antarcticus sp. nov. SM1211.</title>
        <authorList>
            <person name="Zhang X.-Y."/>
            <person name="Liu C."/>
            <person name="Chen X.-L."/>
            <person name="Xie B.-B."/>
            <person name="Qin Q.-L."/>
            <person name="Rong J.-C."/>
            <person name="Zhang Y.-Z."/>
        </authorList>
    </citation>
    <scope>NUCLEOTIDE SEQUENCE [LARGE SCALE GENOMIC DNA]</scope>
    <source>
        <strain evidence="3 4">SM1211</strain>
    </source>
</reference>
<organism evidence="3 4">
    <name type="scientific">Puniceibacterium antarcticum</name>
    <dbReference type="NCBI Taxonomy" id="1206336"/>
    <lineage>
        <taxon>Bacteria</taxon>
        <taxon>Pseudomonadati</taxon>
        <taxon>Pseudomonadota</taxon>
        <taxon>Alphaproteobacteria</taxon>
        <taxon>Rhodobacterales</taxon>
        <taxon>Paracoccaceae</taxon>
        <taxon>Puniceibacterium</taxon>
    </lineage>
</organism>